<dbReference type="KEGG" id="lenr:94174496"/>
<protein>
    <submittedName>
        <fullName evidence="1">Uncharacterized protein</fullName>
    </submittedName>
</protein>
<dbReference type="Proteomes" id="UP000674179">
    <property type="component" value="Chromosome 10"/>
</dbReference>
<name>A0A836GZL2_LEIEN</name>
<evidence type="ECO:0000313" key="2">
    <source>
        <dbReference type="Proteomes" id="UP000674179"/>
    </source>
</evidence>
<keyword evidence="2" id="KW-1185">Reference proteome</keyword>
<reference evidence="1 2" key="1">
    <citation type="submission" date="2021-02" db="EMBL/GenBank/DDBJ databases">
        <title>Leishmania (Mundinia) enrietti genome sequencing and assembly.</title>
        <authorList>
            <person name="Almutairi H."/>
            <person name="Gatherer D."/>
        </authorList>
    </citation>
    <scope>NUCLEOTIDE SEQUENCE [LARGE SCALE GENOMIC DNA]</scope>
    <source>
        <strain evidence="1">CUR178</strain>
    </source>
</reference>
<accession>A0A836GZL2</accession>
<dbReference type="GeneID" id="94174496"/>
<gene>
    <name evidence="1" type="ORF">CUR178_07340</name>
</gene>
<organism evidence="1 2">
    <name type="scientific">Leishmania enriettii</name>
    <dbReference type="NCBI Taxonomy" id="5663"/>
    <lineage>
        <taxon>Eukaryota</taxon>
        <taxon>Discoba</taxon>
        <taxon>Euglenozoa</taxon>
        <taxon>Kinetoplastea</taxon>
        <taxon>Metakinetoplastina</taxon>
        <taxon>Trypanosomatida</taxon>
        <taxon>Trypanosomatidae</taxon>
        <taxon>Leishmaniinae</taxon>
        <taxon>Leishmania</taxon>
    </lineage>
</organism>
<dbReference type="AlphaFoldDB" id="A0A836GZL2"/>
<proteinExistence type="predicted"/>
<comment type="caution">
    <text evidence="1">The sequence shown here is derived from an EMBL/GenBank/DDBJ whole genome shotgun (WGS) entry which is preliminary data.</text>
</comment>
<dbReference type="RefSeq" id="XP_067695074.1">
    <property type="nucleotide sequence ID" value="XM_067838986.1"/>
</dbReference>
<dbReference type="EMBL" id="JAFHKP010000010">
    <property type="protein sequence ID" value="KAG5484186.1"/>
    <property type="molecule type" value="Genomic_DNA"/>
</dbReference>
<sequence length="261" mass="28056">MTDSVEADLVYSNGLFFEKKQAAQFRICREIVGRLKANPQLRDCTTGRGDNFCGKLLAPIVKQRRRAGKLSMLDALAPSNRSGRFCCYSVSGTHLEKQREENLQSLKGIHDVYVDQLRLGGGGAVHDAKVQCASGVSRAHCDAPLFEWTHTITGSTPKRVLCLIFLPSLKGVRCGWCARWVLPPLPSLCAPCPCSVGVVWLRWWCRVPAAWVGSAVGSWVVLPVAGLCGGPLPVPGAAPGSCRRDEGAVGPHALIGKGKAV</sequence>
<evidence type="ECO:0000313" key="1">
    <source>
        <dbReference type="EMBL" id="KAG5484186.1"/>
    </source>
</evidence>